<dbReference type="HOGENOM" id="CLU_1263685_0_0_1"/>
<keyword evidence="2" id="KW-1185">Reference proteome</keyword>
<dbReference type="RefSeq" id="XP_001439350.1">
    <property type="nucleotide sequence ID" value="XM_001439313.1"/>
</dbReference>
<evidence type="ECO:0000313" key="1">
    <source>
        <dbReference type="EMBL" id="CAK71953.1"/>
    </source>
</evidence>
<evidence type="ECO:0000313" key="2">
    <source>
        <dbReference type="Proteomes" id="UP000000600"/>
    </source>
</evidence>
<dbReference type="GeneID" id="5025135"/>
<proteinExistence type="predicted"/>
<dbReference type="InParanoid" id="A0CMD6"/>
<dbReference type="AlphaFoldDB" id="A0CMD6"/>
<protein>
    <submittedName>
        <fullName evidence="1">Uncharacterized protein</fullName>
    </submittedName>
</protein>
<dbReference type="KEGG" id="ptm:GSPATT00008432001"/>
<dbReference type="OrthoDB" id="306378at2759"/>
<dbReference type="OMA" id="QHKLMRM"/>
<organism evidence="1 2">
    <name type="scientific">Paramecium tetraurelia</name>
    <dbReference type="NCBI Taxonomy" id="5888"/>
    <lineage>
        <taxon>Eukaryota</taxon>
        <taxon>Sar</taxon>
        <taxon>Alveolata</taxon>
        <taxon>Ciliophora</taxon>
        <taxon>Intramacronucleata</taxon>
        <taxon>Oligohymenophorea</taxon>
        <taxon>Peniculida</taxon>
        <taxon>Parameciidae</taxon>
        <taxon>Paramecium</taxon>
    </lineage>
</organism>
<name>A0CMD6_PARTE</name>
<reference evidence="1 2" key="1">
    <citation type="journal article" date="2006" name="Nature">
        <title>Global trends of whole-genome duplications revealed by the ciliate Paramecium tetraurelia.</title>
        <authorList>
            <consortium name="Genoscope"/>
            <person name="Aury J.-M."/>
            <person name="Jaillon O."/>
            <person name="Duret L."/>
            <person name="Noel B."/>
            <person name="Jubin C."/>
            <person name="Porcel B.M."/>
            <person name="Segurens B."/>
            <person name="Daubin V."/>
            <person name="Anthouard V."/>
            <person name="Aiach N."/>
            <person name="Arnaiz O."/>
            <person name="Billaut A."/>
            <person name="Beisson J."/>
            <person name="Blanc I."/>
            <person name="Bouhouche K."/>
            <person name="Camara F."/>
            <person name="Duharcourt S."/>
            <person name="Guigo R."/>
            <person name="Gogendeau D."/>
            <person name="Katinka M."/>
            <person name="Keller A.-M."/>
            <person name="Kissmehl R."/>
            <person name="Klotz C."/>
            <person name="Koll F."/>
            <person name="Le Moue A."/>
            <person name="Lepere C."/>
            <person name="Malinsky S."/>
            <person name="Nowacki M."/>
            <person name="Nowak J.K."/>
            <person name="Plattner H."/>
            <person name="Poulain J."/>
            <person name="Ruiz F."/>
            <person name="Serrano V."/>
            <person name="Zagulski M."/>
            <person name="Dessen P."/>
            <person name="Betermier M."/>
            <person name="Weissenbach J."/>
            <person name="Scarpelli C."/>
            <person name="Schachter V."/>
            <person name="Sperling L."/>
            <person name="Meyer E."/>
            <person name="Cohen J."/>
            <person name="Wincker P."/>
        </authorList>
    </citation>
    <scope>NUCLEOTIDE SEQUENCE [LARGE SCALE GENOMIC DNA]</scope>
    <source>
        <strain evidence="1 2">Stock d4-2</strain>
    </source>
</reference>
<accession>A0CMD6</accession>
<gene>
    <name evidence="1" type="ORF">GSPATT00008432001</name>
</gene>
<sequence>MKKIKKQKNYRSKYNSINSNERALIIQYIEQYKYSTSHVQLNNFQVSLITGHNISTIKAIYSVYKKEGRVQKKEKRDKILNITTQVLLLVVDDTNGKCVKLGEEIQKFEAIKEEDKNIRDSKEKMIQELLQNKKCQILSLLTNQQAVNNFTQDVNNIGQEKALSNEFLTTENNLNIKCGHKQSLKYLRNRQQENFPSINQNLQMLDKGFYSELQSRLYEQHKLMRM</sequence>
<dbReference type="Proteomes" id="UP000000600">
    <property type="component" value="Unassembled WGS sequence"/>
</dbReference>
<dbReference type="EMBL" id="CT868108">
    <property type="protein sequence ID" value="CAK71953.1"/>
    <property type="molecule type" value="Genomic_DNA"/>
</dbReference>